<evidence type="ECO:0000256" key="1">
    <source>
        <dbReference type="ARBA" id="ARBA00001933"/>
    </source>
</evidence>
<dbReference type="InterPro" id="IPR015424">
    <property type="entry name" value="PyrdxlP-dep_Trfase"/>
</dbReference>
<dbReference type="GO" id="GO:0030170">
    <property type="term" value="F:pyridoxal phosphate binding"/>
    <property type="evidence" value="ECO:0007669"/>
    <property type="project" value="UniProtKB-UniRule"/>
</dbReference>
<dbReference type="Gene3D" id="3.90.1150.10">
    <property type="entry name" value="Aspartate Aminotransferase, domain 1"/>
    <property type="match status" value="1"/>
</dbReference>
<dbReference type="InterPro" id="IPR015422">
    <property type="entry name" value="PyrdxlP-dep_Trfase_small"/>
</dbReference>
<dbReference type="SUPFAM" id="SSF53383">
    <property type="entry name" value="PLP-dependent transferases"/>
    <property type="match status" value="1"/>
</dbReference>
<dbReference type="CDD" id="cd06454">
    <property type="entry name" value="KBL_like"/>
    <property type="match status" value="1"/>
</dbReference>
<name>I1XN31_METNJ</name>
<dbReference type="KEGG" id="mej:Q7A_3025"/>
<protein>
    <recommendedName>
        <fullName evidence="9">8-amino-7-oxononanoate synthase</fullName>
        <shortName evidence="9">AONS</shortName>
        <ecNumber evidence="9">2.3.1.47</ecNumber>
    </recommendedName>
    <alternativeName>
        <fullName evidence="9">7-keto-8-amino-pelargonic acid synthase</fullName>
        <shortName evidence="9">7-KAP synthase</shortName>
        <shortName evidence="9">KAPA synthase</shortName>
    </alternativeName>
    <alternativeName>
        <fullName evidence="9">8-amino-7-ketopelargonate synthase</fullName>
    </alternativeName>
</protein>
<evidence type="ECO:0000256" key="4">
    <source>
        <dbReference type="ARBA" id="ARBA00011738"/>
    </source>
</evidence>
<keyword evidence="12" id="KW-0012">Acyltransferase</keyword>
<evidence type="ECO:0000256" key="7">
    <source>
        <dbReference type="ARBA" id="ARBA00022898"/>
    </source>
</evidence>
<dbReference type="InterPro" id="IPR004723">
    <property type="entry name" value="AONS_Archaea/Proteobacteria"/>
</dbReference>
<evidence type="ECO:0000256" key="8">
    <source>
        <dbReference type="ARBA" id="ARBA00047715"/>
    </source>
</evidence>
<evidence type="ECO:0000256" key="10">
    <source>
        <dbReference type="PIRSR" id="PIRSR604723-51"/>
    </source>
</evidence>
<dbReference type="PANTHER" id="PTHR13693">
    <property type="entry name" value="CLASS II AMINOTRANSFERASE/8-AMINO-7-OXONONANOATE SYNTHASE"/>
    <property type="match status" value="1"/>
</dbReference>
<comment type="cofactor">
    <cofactor evidence="1 9 10">
        <name>pyridoxal 5'-phosphate</name>
        <dbReference type="ChEBI" id="CHEBI:597326"/>
    </cofactor>
</comment>
<feature type="binding site" evidence="9">
    <location>
        <position position="136"/>
    </location>
    <ligand>
        <name>substrate</name>
    </ligand>
</feature>
<evidence type="ECO:0000259" key="11">
    <source>
        <dbReference type="Pfam" id="PF00155"/>
    </source>
</evidence>
<evidence type="ECO:0000256" key="3">
    <source>
        <dbReference type="ARBA" id="ARBA00010008"/>
    </source>
</evidence>
<comment type="function">
    <text evidence="9">Catalyzes the decarboxylative condensation of pimeloyl-[acyl-carrier protein] and L-alanine to produce 8-amino-7-oxononanoate (AON), [acyl-carrier protein], and carbon dioxide.</text>
</comment>
<feature type="binding site" evidence="9">
    <location>
        <position position="239"/>
    </location>
    <ligand>
        <name>pyridoxal 5'-phosphate</name>
        <dbReference type="ChEBI" id="CHEBI:597326"/>
    </ligand>
</feature>
<comment type="catalytic activity">
    <reaction evidence="8 9">
        <text>6-carboxyhexanoyl-[ACP] + L-alanine + H(+) = (8S)-8-amino-7-oxononanoate + holo-[ACP] + CO2</text>
        <dbReference type="Rhea" id="RHEA:42288"/>
        <dbReference type="Rhea" id="RHEA-COMP:9685"/>
        <dbReference type="Rhea" id="RHEA-COMP:9955"/>
        <dbReference type="ChEBI" id="CHEBI:15378"/>
        <dbReference type="ChEBI" id="CHEBI:16526"/>
        <dbReference type="ChEBI" id="CHEBI:57972"/>
        <dbReference type="ChEBI" id="CHEBI:64479"/>
        <dbReference type="ChEBI" id="CHEBI:78846"/>
        <dbReference type="ChEBI" id="CHEBI:149468"/>
        <dbReference type="EC" id="2.3.1.47"/>
    </reaction>
</comment>
<dbReference type="PROSITE" id="PS00599">
    <property type="entry name" value="AA_TRANSFER_CLASS_2"/>
    <property type="match status" value="1"/>
</dbReference>
<dbReference type="InterPro" id="IPR001917">
    <property type="entry name" value="Aminotrans_II_pyridoxalP_BS"/>
</dbReference>
<dbReference type="InterPro" id="IPR015421">
    <property type="entry name" value="PyrdxlP-dep_Trfase_major"/>
</dbReference>
<feature type="binding site" evidence="9">
    <location>
        <position position="211"/>
    </location>
    <ligand>
        <name>pyridoxal 5'-phosphate</name>
        <dbReference type="ChEBI" id="CHEBI:597326"/>
    </ligand>
</feature>
<evidence type="ECO:0000256" key="6">
    <source>
        <dbReference type="ARBA" id="ARBA00022756"/>
    </source>
</evidence>
<keyword evidence="13" id="KW-1185">Reference proteome</keyword>
<proteinExistence type="inferred from homology"/>
<dbReference type="HAMAP" id="MF_01693">
    <property type="entry name" value="BioF_aminotrans_2"/>
    <property type="match status" value="1"/>
</dbReference>
<dbReference type="STRING" id="754476.Q7A_3025"/>
<keyword evidence="6 9" id="KW-0093">Biotin biosynthesis</keyword>
<dbReference type="HOGENOM" id="CLU_015846_11_2_6"/>
<dbReference type="InterPro" id="IPR050087">
    <property type="entry name" value="AON_synthase_class-II"/>
</dbReference>
<dbReference type="RefSeq" id="WP_014708161.1">
    <property type="nucleotide sequence ID" value="NC_017857.3"/>
</dbReference>
<dbReference type="InterPro" id="IPR022834">
    <property type="entry name" value="AONS_Proteobacteria"/>
</dbReference>
<feature type="modified residue" description="N6-(pyridoxal phosphate)lysine" evidence="9 10">
    <location>
        <position position="242"/>
    </location>
</feature>
<dbReference type="PANTHER" id="PTHR13693:SF100">
    <property type="entry name" value="8-AMINO-7-OXONONANOATE SYNTHASE"/>
    <property type="match status" value="1"/>
</dbReference>
<dbReference type="UniPathway" id="UPA00078"/>
<dbReference type="NCBIfam" id="TIGR00858">
    <property type="entry name" value="bioF"/>
    <property type="match status" value="1"/>
</dbReference>
<feature type="binding site" evidence="9">
    <location>
        <begin position="111"/>
        <end position="112"/>
    </location>
    <ligand>
        <name>pyridoxal 5'-phosphate</name>
        <dbReference type="ChEBI" id="CHEBI:597326"/>
    </ligand>
</feature>
<reference evidence="12 13" key="1">
    <citation type="journal article" date="2012" name="J. Bacteriol.">
        <title>Complete genome sequences of Methylophaga sp. strain JAM1 and Methylophaga sp. strain JAM7.</title>
        <authorList>
            <person name="Villeneuve C."/>
            <person name="Martineau C."/>
            <person name="Mauffrey F."/>
            <person name="Villemur R."/>
        </authorList>
    </citation>
    <scope>NUCLEOTIDE SEQUENCE [LARGE SCALE GENOMIC DNA]</scope>
    <source>
        <strain evidence="12 13">JAM1</strain>
    </source>
</reference>
<feature type="binding site" evidence="9">
    <location>
        <position position="183"/>
    </location>
    <ligand>
        <name>pyridoxal 5'-phosphate</name>
        <dbReference type="ChEBI" id="CHEBI:597326"/>
    </ligand>
</feature>
<sequence>MSQLPWHSQLQQTLTERKAAGLYRRTRLRDGEQGVEVVLDGRKMLSFSSNDYLGFAAHPALKKAFIESLDQEGVGSGAAHLLTGHSRYHHQLEEALAEFTGQQRVLLFSTGYMANIGVIDGLLGKTDVVVQDKLNHASLLDGGRLSEAQQLRYPHAAMALLHQRLHTAANSRNKLIVSDGVFSMDGDIAPLPEIMDLAEQHKAGVLIDDAHGLGVLGQNGGGVIEHFGLTQQKPILVGTFGKAFGTAGAFVAADEVVIETLVQQARSFIYTTAQPPAIAAATLASLKLVQQETWRRDKLQQLIKQFRDGADQLGLPLMPSQTAIQPLLIGDDKKAFKLGQDLEQHGILVGIIRPPTVPKNTARLRITLSAAHDAEHIDKLLGALEASYGH</sequence>
<gene>
    <name evidence="9" type="primary">bioF</name>
    <name evidence="12" type="ordered locus">Q7A_3025</name>
</gene>
<dbReference type="InterPro" id="IPR004839">
    <property type="entry name" value="Aminotransferase_I/II_large"/>
</dbReference>
<dbReference type="Pfam" id="PF00155">
    <property type="entry name" value="Aminotran_1_2"/>
    <property type="match status" value="1"/>
</dbReference>
<dbReference type="Gene3D" id="3.40.640.10">
    <property type="entry name" value="Type I PLP-dependent aspartate aminotransferase-like (Major domain)"/>
    <property type="match status" value="1"/>
</dbReference>
<dbReference type="OrthoDB" id="9807157at2"/>
<feature type="binding site" evidence="9">
    <location>
        <position position="356"/>
    </location>
    <ligand>
        <name>substrate</name>
    </ligand>
</feature>
<organism evidence="12 13">
    <name type="scientific">Methylophaga nitratireducenticrescens</name>
    <dbReference type="NCBI Taxonomy" id="754476"/>
    <lineage>
        <taxon>Bacteria</taxon>
        <taxon>Pseudomonadati</taxon>
        <taxon>Pseudomonadota</taxon>
        <taxon>Gammaproteobacteria</taxon>
        <taxon>Thiotrichales</taxon>
        <taxon>Piscirickettsiaceae</taxon>
        <taxon>Methylophaga</taxon>
    </lineage>
</organism>
<evidence type="ECO:0000256" key="5">
    <source>
        <dbReference type="ARBA" id="ARBA00022679"/>
    </source>
</evidence>
<comment type="pathway">
    <text evidence="2 9">Cofactor biosynthesis; biotin biosynthesis.</text>
</comment>
<dbReference type="Proteomes" id="UP000009144">
    <property type="component" value="Chromosome"/>
</dbReference>
<evidence type="ECO:0000313" key="13">
    <source>
        <dbReference type="Proteomes" id="UP000009144"/>
    </source>
</evidence>
<dbReference type="AlphaFoldDB" id="I1XN31"/>
<accession>I1XN31</accession>
<evidence type="ECO:0000256" key="9">
    <source>
        <dbReference type="HAMAP-Rule" id="MF_01693"/>
    </source>
</evidence>
<keyword evidence="5 9" id="KW-0808">Transferase</keyword>
<dbReference type="GO" id="GO:0008710">
    <property type="term" value="F:8-amino-7-oxononanoate synthase activity"/>
    <property type="evidence" value="ECO:0007669"/>
    <property type="project" value="UniProtKB-UniRule"/>
</dbReference>
<dbReference type="EMBL" id="CP003390">
    <property type="protein sequence ID" value="AFI85800.1"/>
    <property type="molecule type" value="Genomic_DNA"/>
</dbReference>
<evidence type="ECO:0000256" key="2">
    <source>
        <dbReference type="ARBA" id="ARBA00004746"/>
    </source>
</evidence>
<dbReference type="PATRIC" id="fig|754476.3.peg.2971"/>
<comment type="similarity">
    <text evidence="3 9">Belongs to the class-II pyridoxal-phosphate-dependent aminotransferase family. BioF subfamily.</text>
</comment>
<feature type="domain" description="Aminotransferase class I/classII large" evidence="11">
    <location>
        <begin position="43"/>
        <end position="384"/>
    </location>
</feature>
<comment type="subunit">
    <text evidence="4 9">Homodimer.</text>
</comment>
<dbReference type="EC" id="2.3.1.47" evidence="9"/>
<keyword evidence="7 9" id="KW-0663">Pyridoxal phosphate</keyword>
<feature type="binding site" evidence="9">
    <location>
        <position position="24"/>
    </location>
    <ligand>
        <name>substrate</name>
    </ligand>
</feature>
<reference evidence="12 13" key="2">
    <citation type="journal article" date="2013" name="Int. J. Syst. Evol. Microbiol.">
        <title>Methylophaga nitratireducenticrescens sp. nov. and Methylophaga frappieri sp. nov., isolated from the biofilm of the methanol-fed denitrification system treating the seawater at the Montreal Biodome.</title>
        <authorList>
            <person name="Villeneuve C."/>
            <person name="Martineau C."/>
            <person name="Mauffrey F."/>
            <person name="Villemur R."/>
        </authorList>
    </citation>
    <scope>NUCLEOTIDE SEQUENCE [LARGE SCALE GENOMIC DNA]</scope>
    <source>
        <strain evidence="12 13">JAM1</strain>
    </source>
</reference>
<dbReference type="eggNOG" id="COG0156">
    <property type="taxonomic scope" value="Bacteria"/>
</dbReference>
<evidence type="ECO:0000313" key="12">
    <source>
        <dbReference type="EMBL" id="AFI85800.1"/>
    </source>
</evidence>
<dbReference type="GO" id="GO:0009102">
    <property type="term" value="P:biotin biosynthetic process"/>
    <property type="evidence" value="ECO:0007669"/>
    <property type="project" value="UniProtKB-UniRule"/>
</dbReference>